<keyword evidence="2" id="KW-1185">Reference proteome</keyword>
<organism evidence="1 2">
    <name type="scientific">Colletotrichum orbiculare (strain 104-T / ATCC 96160 / CBS 514.97 / LARS 414 / MAFF 240422)</name>
    <name type="common">Cucumber anthracnose fungus</name>
    <name type="synonym">Colletotrichum lagenarium</name>
    <dbReference type="NCBI Taxonomy" id="1213857"/>
    <lineage>
        <taxon>Eukaryota</taxon>
        <taxon>Fungi</taxon>
        <taxon>Dikarya</taxon>
        <taxon>Ascomycota</taxon>
        <taxon>Pezizomycotina</taxon>
        <taxon>Sordariomycetes</taxon>
        <taxon>Hypocreomycetidae</taxon>
        <taxon>Glomerellales</taxon>
        <taxon>Glomerellaceae</taxon>
        <taxon>Colletotrichum</taxon>
        <taxon>Colletotrichum orbiculare species complex</taxon>
    </lineage>
</organism>
<dbReference type="AlphaFoldDB" id="A0A484G2P7"/>
<dbReference type="InterPro" id="IPR040632">
    <property type="entry name" value="Sulfotransfer_4"/>
</dbReference>
<sequence>MGGAPSIPTDPSRRIQVIGAGYSRTGTVSLQLALEKLLDGPVMHGGTQVIQREDAFIRKMVEAYKAKKMGGKERLHALLEDIFAGFVGCTDMPPIDFIPELLEIYPDAKVILTVRDPHRWAQSIKPVAKNTGLWWLPYLMWPVPGWRWFPTLMKEIGTCSRNVIAADDKYSDPYLALIHNWNKKVKEIVPADRLLVMDLQEGWEPLCKFLNVPVPDEPLPRANDSSAAERAAKDVILKLLDYSLCKMLENCPN</sequence>
<dbReference type="InterPro" id="IPR027417">
    <property type="entry name" value="P-loop_NTPase"/>
</dbReference>
<dbReference type="PANTHER" id="PTHR36978">
    <property type="entry name" value="P-LOOP CONTAINING NUCLEOTIDE TRIPHOSPHATE HYDROLASE"/>
    <property type="match status" value="1"/>
</dbReference>
<comment type="caution">
    <text evidence="1">The sequence shown here is derived from an EMBL/GenBank/DDBJ whole genome shotgun (WGS) entry which is preliminary data.</text>
</comment>
<dbReference type="EMBL" id="AMCV02000005">
    <property type="protein sequence ID" value="TDZ24493.1"/>
    <property type="molecule type" value="Genomic_DNA"/>
</dbReference>
<gene>
    <name evidence="1" type="ORF">Cob_v003288</name>
</gene>
<dbReference type="Proteomes" id="UP000014480">
    <property type="component" value="Unassembled WGS sequence"/>
</dbReference>
<evidence type="ECO:0008006" key="3">
    <source>
        <dbReference type="Google" id="ProtNLM"/>
    </source>
</evidence>
<dbReference type="Pfam" id="PF17784">
    <property type="entry name" value="Sulfotransfer_4"/>
    <property type="match status" value="1"/>
</dbReference>
<proteinExistence type="predicted"/>
<accession>A0A484G2P7</accession>
<reference evidence="2" key="2">
    <citation type="journal article" date="2019" name="Mol. Plant Microbe Interact.">
        <title>Genome sequence resources for four phytopathogenic fungi from the Colletotrichum orbiculare species complex.</title>
        <authorList>
            <person name="Gan P."/>
            <person name="Tsushima A."/>
            <person name="Narusaka M."/>
            <person name="Narusaka Y."/>
            <person name="Takano Y."/>
            <person name="Kubo Y."/>
            <person name="Shirasu K."/>
        </authorList>
    </citation>
    <scope>GENOME REANNOTATION</scope>
    <source>
        <strain evidence="2">104-T / ATCC 96160 / CBS 514.97 / LARS 414 / MAFF 240422</strain>
    </source>
</reference>
<dbReference type="OrthoDB" id="408152at2759"/>
<evidence type="ECO:0000313" key="1">
    <source>
        <dbReference type="EMBL" id="TDZ24493.1"/>
    </source>
</evidence>
<evidence type="ECO:0000313" key="2">
    <source>
        <dbReference type="Proteomes" id="UP000014480"/>
    </source>
</evidence>
<protein>
    <recommendedName>
        <fullName evidence="3">Nad dependent epimerase dehydratase</fullName>
    </recommendedName>
</protein>
<dbReference type="PANTHER" id="PTHR36978:SF3">
    <property type="entry name" value="P-LOOP CONTAINING NUCLEOSIDE TRIPHOSPHATE HYDROLASE PROTEIN"/>
    <property type="match status" value="1"/>
</dbReference>
<dbReference type="SUPFAM" id="SSF52540">
    <property type="entry name" value="P-loop containing nucleoside triphosphate hydrolases"/>
    <property type="match status" value="1"/>
</dbReference>
<reference evidence="2" key="1">
    <citation type="journal article" date="2013" name="New Phytol.">
        <title>Comparative genomic and transcriptomic analyses reveal the hemibiotrophic stage shift of Colletotrichum fungi.</title>
        <authorList>
            <person name="Gan P."/>
            <person name="Ikeda K."/>
            <person name="Irieda H."/>
            <person name="Narusaka M."/>
            <person name="O'Connell R.J."/>
            <person name="Narusaka Y."/>
            <person name="Takano Y."/>
            <person name="Kubo Y."/>
            <person name="Shirasu K."/>
        </authorList>
    </citation>
    <scope>NUCLEOTIDE SEQUENCE [LARGE SCALE GENOMIC DNA]</scope>
    <source>
        <strain evidence="2">104-T / ATCC 96160 / CBS 514.97 / LARS 414 / MAFF 240422</strain>
    </source>
</reference>
<name>A0A484G2P7_COLOR</name>
<dbReference type="STRING" id="1213857.A0A484G2P7"/>
<dbReference type="Gene3D" id="3.40.50.300">
    <property type="entry name" value="P-loop containing nucleotide triphosphate hydrolases"/>
    <property type="match status" value="1"/>
</dbReference>